<evidence type="ECO:0000313" key="2">
    <source>
        <dbReference type="Proteomes" id="UP001236014"/>
    </source>
</evidence>
<dbReference type="CDD" id="cd00657">
    <property type="entry name" value="Ferritin_like"/>
    <property type="match status" value="1"/>
</dbReference>
<dbReference type="InterPro" id="IPR012348">
    <property type="entry name" value="RNR-like"/>
</dbReference>
<dbReference type="RefSeq" id="WP_285969169.1">
    <property type="nucleotide sequence ID" value="NZ_CP127294.1"/>
</dbReference>
<reference evidence="1 2" key="1">
    <citation type="submission" date="2023-06" db="EMBL/GenBank/DDBJ databases">
        <authorList>
            <person name="Oyuntsetseg B."/>
            <person name="Kim S.B."/>
        </authorList>
    </citation>
    <scope>NUCLEOTIDE SEQUENCE [LARGE SCALE GENOMIC DNA]</scope>
    <source>
        <strain evidence="1 2">2-15</strain>
    </source>
</reference>
<dbReference type="SUPFAM" id="SSF47240">
    <property type="entry name" value="Ferritin-like"/>
    <property type="match status" value="1"/>
</dbReference>
<protein>
    <submittedName>
        <fullName evidence="1">Ferritin-like domain-containing protein</fullName>
    </submittedName>
</protein>
<dbReference type="EMBL" id="CP127294">
    <property type="protein sequence ID" value="WIX78452.1"/>
    <property type="molecule type" value="Genomic_DNA"/>
</dbReference>
<dbReference type="KEGG" id="acab:QRX50_45080"/>
<name>A0A9Y2IEV6_9PSEU</name>
<dbReference type="InterPro" id="IPR009078">
    <property type="entry name" value="Ferritin-like_SF"/>
</dbReference>
<dbReference type="Proteomes" id="UP001236014">
    <property type="component" value="Chromosome"/>
</dbReference>
<organism evidence="1 2">
    <name type="scientific">Amycolatopsis carbonis</name>
    <dbReference type="NCBI Taxonomy" id="715471"/>
    <lineage>
        <taxon>Bacteria</taxon>
        <taxon>Bacillati</taxon>
        <taxon>Actinomycetota</taxon>
        <taxon>Actinomycetes</taxon>
        <taxon>Pseudonocardiales</taxon>
        <taxon>Pseudonocardiaceae</taxon>
        <taxon>Amycolatopsis</taxon>
    </lineage>
</organism>
<dbReference type="Gene3D" id="1.10.620.20">
    <property type="entry name" value="Ribonucleotide Reductase, subunit A"/>
    <property type="match status" value="1"/>
</dbReference>
<accession>A0A9Y2IEV6</accession>
<dbReference type="GO" id="GO:0016491">
    <property type="term" value="F:oxidoreductase activity"/>
    <property type="evidence" value="ECO:0007669"/>
    <property type="project" value="InterPro"/>
</dbReference>
<keyword evidence="2" id="KW-1185">Reference proteome</keyword>
<evidence type="ECO:0000313" key="1">
    <source>
        <dbReference type="EMBL" id="WIX78452.1"/>
    </source>
</evidence>
<proteinExistence type="predicted"/>
<dbReference type="AlphaFoldDB" id="A0A9Y2IEV6"/>
<sequence length="239" mass="26671">MEWLTEFRQEARRRAVRPEPEWARGARLDPAVIRSVQRFQVGESGDGANLIDKADPRFREAVELFVAEEQNHARLLAELLKAAGSATITKHWSDSVFVWLRRALGLRLELMVLLIAEVVALSYYKALRDGTGDPLTREVAARILADEERHVPFHCAQLKDAFPGVKGKLAAGGWRVVMAGALAAVLFDHGRALRTLGVTRLRFAAEVLGRFEEVVVDVHGGRTSPVATRPFTRRPRALH</sequence>
<gene>
    <name evidence="1" type="ORF">QRX50_45080</name>
</gene>